<dbReference type="Pfam" id="PF17189">
    <property type="entry name" value="Glyco_hydro_30C"/>
    <property type="match status" value="1"/>
</dbReference>
<evidence type="ECO:0000256" key="1">
    <source>
        <dbReference type="SAM" id="Phobius"/>
    </source>
</evidence>
<dbReference type="Gene3D" id="2.60.40.1180">
    <property type="entry name" value="Golgi alpha-mannosidase II"/>
    <property type="match status" value="1"/>
</dbReference>
<comment type="caution">
    <text evidence="3">The sequence shown here is derived from an EMBL/GenBank/DDBJ whole genome shotgun (WGS) entry which is preliminary data.</text>
</comment>
<feature type="transmembrane region" description="Helical" evidence="1">
    <location>
        <begin position="98"/>
        <end position="120"/>
    </location>
</feature>
<proteinExistence type="predicted"/>
<evidence type="ECO:0000313" key="4">
    <source>
        <dbReference type="Proteomes" id="UP000605970"/>
    </source>
</evidence>
<dbReference type="Proteomes" id="UP000605970">
    <property type="component" value="Unassembled WGS sequence"/>
</dbReference>
<keyword evidence="1" id="KW-1133">Transmembrane helix</keyword>
<dbReference type="InterPro" id="IPR013780">
    <property type="entry name" value="Glyco_hydro_b"/>
</dbReference>
<dbReference type="InterPro" id="IPR033452">
    <property type="entry name" value="GH30_C"/>
</dbReference>
<protein>
    <submittedName>
        <fullName evidence="3">Glucosylceramidase</fullName>
    </submittedName>
</protein>
<organism evidence="3 4">
    <name type="scientific">Meloidogyne graminicola</name>
    <dbReference type="NCBI Taxonomy" id="189291"/>
    <lineage>
        <taxon>Eukaryota</taxon>
        <taxon>Metazoa</taxon>
        <taxon>Ecdysozoa</taxon>
        <taxon>Nematoda</taxon>
        <taxon>Chromadorea</taxon>
        <taxon>Rhabditida</taxon>
        <taxon>Tylenchina</taxon>
        <taxon>Tylenchomorpha</taxon>
        <taxon>Tylenchoidea</taxon>
        <taxon>Meloidogynidae</taxon>
        <taxon>Meloidogyninae</taxon>
        <taxon>Meloidogyne</taxon>
    </lineage>
</organism>
<accession>A0A8S9ZLJ8</accession>
<gene>
    <name evidence="3" type="ORF">Mgra_00006463</name>
</gene>
<dbReference type="EMBL" id="JABEBT010000063">
    <property type="protein sequence ID" value="KAF7634165.1"/>
    <property type="molecule type" value="Genomic_DNA"/>
</dbReference>
<keyword evidence="1" id="KW-0472">Membrane</keyword>
<sequence>MLFKLVPQVKVDATVSIPPAHKSAEHIAILYCPSIFLYNNILKNILPDHYTHENDQLINFFPLSVAPYPNYEMLTKQNFYSFSKPFDVNEKDQAEICALTYVQIFCIFSFAIFPVQLLLFGRFIPPGSVRIDSQISSKFSQTNQLEFVAFRTPPNGNRVLVIISNSEENIQGIIEEEINGNKDGKKIKTIYVNIPPNSLTTIIWPKNK</sequence>
<keyword evidence="4" id="KW-1185">Reference proteome</keyword>
<reference evidence="3" key="1">
    <citation type="journal article" date="2020" name="Ecol. Evol.">
        <title>Genome structure and content of the rice root-knot nematode (Meloidogyne graminicola).</title>
        <authorList>
            <person name="Phan N.T."/>
            <person name="Danchin E.G.J."/>
            <person name="Klopp C."/>
            <person name="Perfus-Barbeoch L."/>
            <person name="Kozlowski D.K."/>
            <person name="Koutsovoulos G.D."/>
            <person name="Lopez-Roques C."/>
            <person name="Bouchez O."/>
            <person name="Zahm M."/>
            <person name="Besnard G."/>
            <person name="Bellafiore S."/>
        </authorList>
    </citation>
    <scope>NUCLEOTIDE SEQUENCE</scope>
    <source>
        <strain evidence="3">VN-18</strain>
    </source>
</reference>
<name>A0A8S9ZLJ8_9BILA</name>
<keyword evidence="1" id="KW-0812">Transmembrane</keyword>
<evidence type="ECO:0000259" key="2">
    <source>
        <dbReference type="Pfam" id="PF17189"/>
    </source>
</evidence>
<dbReference type="AlphaFoldDB" id="A0A8S9ZLJ8"/>
<evidence type="ECO:0000313" key="3">
    <source>
        <dbReference type="EMBL" id="KAF7634165.1"/>
    </source>
</evidence>
<feature type="domain" description="Glycosyl hydrolase family 30 beta sandwich" evidence="2">
    <location>
        <begin position="127"/>
        <end position="202"/>
    </location>
</feature>